<proteinExistence type="predicted"/>
<dbReference type="VEuPathDB" id="VectorBase:ASIC010872"/>
<organism evidence="1">
    <name type="scientific">Anopheles sinensis</name>
    <name type="common">Mosquito</name>
    <dbReference type="NCBI Taxonomy" id="74873"/>
    <lineage>
        <taxon>Eukaryota</taxon>
        <taxon>Metazoa</taxon>
        <taxon>Ecdysozoa</taxon>
        <taxon>Arthropoda</taxon>
        <taxon>Hexapoda</taxon>
        <taxon>Insecta</taxon>
        <taxon>Pterygota</taxon>
        <taxon>Neoptera</taxon>
        <taxon>Endopterygota</taxon>
        <taxon>Diptera</taxon>
        <taxon>Nematocera</taxon>
        <taxon>Culicoidea</taxon>
        <taxon>Culicidae</taxon>
        <taxon>Anophelinae</taxon>
        <taxon>Anopheles</taxon>
    </lineage>
</organism>
<reference evidence="1 3" key="1">
    <citation type="journal article" date="2014" name="BMC Genomics">
        <title>Genome sequence of Anopheles sinensis provides insight into genetics basis of mosquito competence for malaria parasites.</title>
        <authorList>
            <person name="Zhou D."/>
            <person name="Zhang D."/>
            <person name="Ding G."/>
            <person name="Shi L."/>
            <person name="Hou Q."/>
            <person name="Ye Y."/>
            <person name="Xu Y."/>
            <person name="Zhou H."/>
            <person name="Xiong C."/>
            <person name="Li S."/>
            <person name="Yu J."/>
            <person name="Hong S."/>
            <person name="Yu X."/>
            <person name="Zou P."/>
            <person name="Chen C."/>
            <person name="Chang X."/>
            <person name="Wang W."/>
            <person name="Lv Y."/>
            <person name="Sun Y."/>
            <person name="Ma L."/>
            <person name="Shen B."/>
            <person name="Zhu C."/>
        </authorList>
    </citation>
    <scope>NUCLEOTIDE SEQUENCE [LARGE SCALE GENOMIC DNA]</scope>
</reference>
<name>A0A084VYF1_ANOSI</name>
<dbReference type="AlphaFoldDB" id="A0A084VYF1"/>
<dbReference type="Proteomes" id="UP000030765">
    <property type="component" value="Unassembled WGS sequence"/>
</dbReference>
<protein>
    <submittedName>
        <fullName evidence="1 2">Uncharacterized protein</fullName>
    </submittedName>
</protein>
<accession>A0A084VYF1</accession>
<evidence type="ECO:0000313" key="1">
    <source>
        <dbReference type="EMBL" id="KFB42995.1"/>
    </source>
</evidence>
<gene>
    <name evidence="1" type="ORF">ZHAS_00010872</name>
</gene>
<dbReference type="EMBL" id="KE525231">
    <property type="protein sequence ID" value="KFB42995.1"/>
    <property type="molecule type" value="Genomic_DNA"/>
</dbReference>
<dbReference type="EnsemblMetazoa" id="ASIC010872-RA">
    <property type="protein sequence ID" value="ASIC010872-PA"/>
    <property type="gene ID" value="ASIC010872"/>
</dbReference>
<reference evidence="2" key="2">
    <citation type="submission" date="2020-05" db="UniProtKB">
        <authorList>
            <consortium name="EnsemblMetazoa"/>
        </authorList>
    </citation>
    <scope>IDENTIFICATION</scope>
</reference>
<sequence>MTEARNLACTSPVVFLAFPPLDNHRSIDYYDFLWRAWRQTAGPHHFARLIAIDLPPIMANHVGFLGTRDTVGHPAPLEGHERKWLPLRKIIPMTQ</sequence>
<dbReference type="EMBL" id="ATLV01018363">
    <property type="status" value="NOT_ANNOTATED_CDS"/>
    <property type="molecule type" value="Genomic_DNA"/>
</dbReference>
<evidence type="ECO:0000313" key="2">
    <source>
        <dbReference type="EnsemblMetazoa" id="ASIC010872-PA"/>
    </source>
</evidence>
<keyword evidence="3" id="KW-1185">Reference proteome</keyword>
<evidence type="ECO:0000313" key="3">
    <source>
        <dbReference type="Proteomes" id="UP000030765"/>
    </source>
</evidence>